<evidence type="ECO:0000256" key="1">
    <source>
        <dbReference type="ARBA" id="ARBA00004496"/>
    </source>
</evidence>
<keyword evidence="7 9" id="KW-0239">DNA-directed DNA polymerase</keyword>
<dbReference type="EMBL" id="CP002042">
    <property type="protein sequence ID" value="ADH61950.1"/>
    <property type="molecule type" value="Genomic_DNA"/>
</dbReference>
<feature type="domain" description="DNA polymerase III beta sliding clamp N-terminal" evidence="10">
    <location>
        <begin position="1"/>
        <end position="122"/>
    </location>
</feature>
<evidence type="ECO:0000256" key="5">
    <source>
        <dbReference type="ARBA" id="ARBA00022695"/>
    </source>
</evidence>
<dbReference type="Proteomes" id="UP000001916">
    <property type="component" value="Chromosome"/>
</dbReference>
<dbReference type="InterPro" id="IPR022635">
    <property type="entry name" value="DNA_polIII_beta_C"/>
</dbReference>
<dbReference type="InterPro" id="IPR046938">
    <property type="entry name" value="DNA_clamp_sf"/>
</dbReference>
<dbReference type="OrthoDB" id="8421503at2"/>
<evidence type="ECO:0000313" key="14">
    <source>
        <dbReference type="Proteomes" id="UP000001916"/>
    </source>
</evidence>
<protein>
    <recommendedName>
        <fullName evidence="9">Beta sliding clamp</fullName>
    </recommendedName>
</protein>
<dbReference type="SMART" id="SM00480">
    <property type="entry name" value="POL3Bc"/>
    <property type="match status" value="1"/>
</dbReference>
<comment type="subunit">
    <text evidence="9">Forms a ring-shaped head-to-tail homodimer around DNA.</text>
</comment>
<evidence type="ECO:0000259" key="11">
    <source>
        <dbReference type="Pfam" id="PF02767"/>
    </source>
</evidence>
<keyword evidence="3 9" id="KW-0963">Cytoplasm</keyword>
<dbReference type="STRING" id="526227.Mesil_0002"/>
<name>D7BG29_ALLS1</name>
<dbReference type="InterPro" id="IPR022637">
    <property type="entry name" value="DNA_polIII_beta_cen"/>
</dbReference>
<evidence type="ECO:0000313" key="13">
    <source>
        <dbReference type="EMBL" id="ADH61950.1"/>
    </source>
</evidence>
<dbReference type="AlphaFoldDB" id="D7BG29"/>
<dbReference type="SUPFAM" id="SSF55979">
    <property type="entry name" value="DNA clamp"/>
    <property type="match status" value="3"/>
</dbReference>
<keyword evidence="6 9" id="KW-0235">DNA replication</keyword>
<evidence type="ECO:0000256" key="4">
    <source>
        <dbReference type="ARBA" id="ARBA00022679"/>
    </source>
</evidence>
<comment type="similarity">
    <text evidence="2 9">Belongs to the beta sliding clamp family.</text>
</comment>
<dbReference type="HOGENOM" id="CLU_038149_4_2_0"/>
<dbReference type="GO" id="GO:0005737">
    <property type="term" value="C:cytoplasm"/>
    <property type="evidence" value="ECO:0007669"/>
    <property type="project" value="UniProtKB-SubCell"/>
</dbReference>
<dbReference type="GO" id="GO:0009360">
    <property type="term" value="C:DNA polymerase III complex"/>
    <property type="evidence" value="ECO:0007669"/>
    <property type="project" value="InterPro"/>
</dbReference>
<evidence type="ECO:0000256" key="8">
    <source>
        <dbReference type="ARBA" id="ARBA00023125"/>
    </source>
</evidence>
<accession>D7BG29</accession>
<evidence type="ECO:0000256" key="7">
    <source>
        <dbReference type="ARBA" id="ARBA00022932"/>
    </source>
</evidence>
<reference evidence="13 14" key="1">
    <citation type="journal article" date="2010" name="Stand. Genomic Sci.">
        <title>Complete genome sequence of Meiothermus silvanus type strain (VI-R2).</title>
        <authorList>
            <person name="Sikorski J."/>
            <person name="Tindall B.J."/>
            <person name="Lowry S."/>
            <person name="Lucas S."/>
            <person name="Nolan M."/>
            <person name="Copeland A."/>
            <person name="Glavina Del Rio T."/>
            <person name="Tice H."/>
            <person name="Cheng J.F."/>
            <person name="Han C."/>
            <person name="Pitluck S."/>
            <person name="Liolios K."/>
            <person name="Ivanova N."/>
            <person name="Mavromatis K."/>
            <person name="Mikhailova N."/>
            <person name="Pati A."/>
            <person name="Goodwin L."/>
            <person name="Chen A."/>
            <person name="Palaniappan K."/>
            <person name="Land M."/>
            <person name="Hauser L."/>
            <person name="Chang Y.J."/>
            <person name="Jeffries C.D."/>
            <person name="Rohde M."/>
            <person name="Goker M."/>
            <person name="Woyke T."/>
            <person name="Bristow J."/>
            <person name="Eisen J.A."/>
            <person name="Markowitz V."/>
            <person name="Hugenholtz P."/>
            <person name="Kyrpides N.C."/>
            <person name="Klenk H.P."/>
            <person name="Lapidus A."/>
        </authorList>
    </citation>
    <scope>NUCLEOTIDE SEQUENCE [LARGE SCALE GENOMIC DNA]</scope>
    <source>
        <strain evidence="14">ATCC 700542 / DSM 9946 / VI-R2</strain>
    </source>
</reference>
<dbReference type="RefSeq" id="WP_013156559.1">
    <property type="nucleotide sequence ID" value="NC_014212.1"/>
</dbReference>
<dbReference type="GO" id="GO:0003887">
    <property type="term" value="F:DNA-directed DNA polymerase activity"/>
    <property type="evidence" value="ECO:0007669"/>
    <property type="project" value="UniProtKB-UniRule"/>
</dbReference>
<dbReference type="Pfam" id="PF02767">
    <property type="entry name" value="DNA_pol3_beta_2"/>
    <property type="match status" value="1"/>
</dbReference>
<comment type="function">
    <text evidence="9">Confers DNA tethering and processivity to DNA polymerases and other proteins. Acts as a clamp, forming a ring around DNA (a reaction catalyzed by the clamp-loading complex) which diffuses in an ATP-independent manner freely and bidirectionally along dsDNA. Initially characterized for its ability to contact the catalytic subunit of DNA polymerase III (Pol III), a complex, multichain enzyme responsible for most of the replicative synthesis in bacteria; Pol III exhibits 3'-5' exonuclease proofreading activity. The beta chain is required for initiation of replication as well as for processivity of DNA replication.</text>
</comment>
<evidence type="ECO:0000259" key="10">
    <source>
        <dbReference type="Pfam" id="PF00712"/>
    </source>
</evidence>
<comment type="subcellular location">
    <subcellularLocation>
        <location evidence="1 9">Cytoplasm</location>
    </subcellularLocation>
</comment>
<dbReference type="PANTHER" id="PTHR30478">
    <property type="entry name" value="DNA POLYMERASE III SUBUNIT BETA"/>
    <property type="match status" value="1"/>
</dbReference>
<sequence length="366" mass="39911">MEVRIPKRTLAEGLGILERVIPSRSSNPILTYLPIELGNKGLVIKGTNGEIDLEVHLPAETQGEGHVLVPAQPFFQIVRSLPGELVEMVIKNVSSAGGGMELSSANFRTQLSTASPEGYPELSFLSQSEERLPAAKLAQAITQVRYAASTEEYRAIFRGVQLELSPKGLRAVASDGFRLSRYDLPMHLVSSRKFVIPAKSADEIVRVFKDTEGEVSLGVGEGSLTLIGEAVRMSVKLMEGEFPDYGRVIPQSFILEATLSAERLRESLKRVAVLSDRNNHRVDLLFAQDRLEMVSEGDYGQGREEIALEAVGEPQLMVAFNAQYLIDALSPIEGTVRLKLSGPTSPSVVESVEDPGYLAVVVPLRV</sequence>
<dbReference type="InterPro" id="IPR022634">
    <property type="entry name" value="DNA_polIII_beta_N"/>
</dbReference>
<keyword evidence="4 9" id="KW-0808">Transferase</keyword>
<dbReference type="GO" id="GO:0008408">
    <property type="term" value="F:3'-5' exonuclease activity"/>
    <property type="evidence" value="ECO:0007669"/>
    <property type="project" value="InterPro"/>
</dbReference>
<evidence type="ECO:0000256" key="9">
    <source>
        <dbReference type="PIRNR" id="PIRNR000804"/>
    </source>
</evidence>
<evidence type="ECO:0000256" key="2">
    <source>
        <dbReference type="ARBA" id="ARBA00010752"/>
    </source>
</evidence>
<dbReference type="Gene3D" id="3.10.150.10">
    <property type="entry name" value="DNA Polymerase III, subunit A, domain 2"/>
    <property type="match status" value="1"/>
</dbReference>
<dbReference type="GO" id="GO:0003677">
    <property type="term" value="F:DNA binding"/>
    <property type="evidence" value="ECO:0007669"/>
    <property type="project" value="UniProtKB-UniRule"/>
</dbReference>
<dbReference type="Gene3D" id="3.70.10.10">
    <property type="match status" value="1"/>
</dbReference>
<dbReference type="NCBIfam" id="TIGR00663">
    <property type="entry name" value="dnan"/>
    <property type="match status" value="1"/>
</dbReference>
<proteinExistence type="inferred from homology"/>
<evidence type="ECO:0000256" key="3">
    <source>
        <dbReference type="ARBA" id="ARBA00022490"/>
    </source>
</evidence>
<organism evidence="13 14">
    <name type="scientific">Allomeiothermus silvanus (strain ATCC 700542 / DSM 9946 / NBRC 106475 / NCIMB 13440 / VI-R2)</name>
    <name type="common">Thermus silvanus</name>
    <dbReference type="NCBI Taxonomy" id="526227"/>
    <lineage>
        <taxon>Bacteria</taxon>
        <taxon>Thermotogati</taxon>
        <taxon>Deinococcota</taxon>
        <taxon>Deinococci</taxon>
        <taxon>Thermales</taxon>
        <taxon>Thermaceae</taxon>
        <taxon>Allomeiothermus</taxon>
    </lineage>
</organism>
<keyword evidence="14" id="KW-1185">Reference proteome</keyword>
<feature type="domain" description="DNA polymerase III beta sliding clamp central" evidence="11">
    <location>
        <begin position="132"/>
        <end position="244"/>
    </location>
</feature>
<keyword evidence="8" id="KW-0238">DNA-binding</keyword>
<evidence type="ECO:0000256" key="6">
    <source>
        <dbReference type="ARBA" id="ARBA00022705"/>
    </source>
</evidence>
<feature type="domain" description="DNA polymerase III beta sliding clamp C-terminal" evidence="12">
    <location>
        <begin position="247"/>
        <end position="365"/>
    </location>
</feature>
<keyword evidence="5 9" id="KW-0548">Nucleotidyltransferase</keyword>
<dbReference type="InterPro" id="IPR001001">
    <property type="entry name" value="DNA_polIII_beta"/>
</dbReference>
<dbReference type="PIRSF" id="PIRSF000804">
    <property type="entry name" value="DNA_pol_III_b"/>
    <property type="match status" value="1"/>
</dbReference>
<dbReference type="PANTHER" id="PTHR30478:SF0">
    <property type="entry name" value="BETA SLIDING CLAMP"/>
    <property type="match status" value="1"/>
</dbReference>
<dbReference type="Pfam" id="PF00712">
    <property type="entry name" value="DNA_pol3_beta"/>
    <property type="match status" value="1"/>
</dbReference>
<dbReference type="KEGG" id="msv:Mesil_0002"/>
<dbReference type="Pfam" id="PF02768">
    <property type="entry name" value="DNA_pol3_beta_3"/>
    <property type="match status" value="1"/>
</dbReference>
<dbReference type="eggNOG" id="COG0592">
    <property type="taxonomic scope" value="Bacteria"/>
</dbReference>
<gene>
    <name evidence="13" type="ordered locus">Mesil_0002</name>
</gene>
<dbReference type="GO" id="GO:0006271">
    <property type="term" value="P:DNA strand elongation involved in DNA replication"/>
    <property type="evidence" value="ECO:0007669"/>
    <property type="project" value="TreeGrafter"/>
</dbReference>
<dbReference type="CDD" id="cd00140">
    <property type="entry name" value="beta_clamp"/>
    <property type="match status" value="1"/>
</dbReference>
<evidence type="ECO:0000259" key="12">
    <source>
        <dbReference type="Pfam" id="PF02768"/>
    </source>
</evidence>